<organism evidence="9">
    <name type="scientific">Lygus hesperus</name>
    <name type="common">Western plant bug</name>
    <dbReference type="NCBI Taxonomy" id="30085"/>
    <lineage>
        <taxon>Eukaryota</taxon>
        <taxon>Metazoa</taxon>
        <taxon>Ecdysozoa</taxon>
        <taxon>Arthropoda</taxon>
        <taxon>Hexapoda</taxon>
        <taxon>Insecta</taxon>
        <taxon>Pterygota</taxon>
        <taxon>Neoptera</taxon>
        <taxon>Paraneoptera</taxon>
        <taxon>Hemiptera</taxon>
        <taxon>Heteroptera</taxon>
        <taxon>Panheteroptera</taxon>
        <taxon>Cimicomorpha</taxon>
        <taxon>Miridae</taxon>
        <taxon>Mirini</taxon>
        <taxon>Lygus</taxon>
    </lineage>
</organism>
<keyword evidence="1" id="KW-0436">Ligase</keyword>
<dbReference type="Pfam" id="PF00364">
    <property type="entry name" value="Biotin_lipoyl"/>
    <property type="match status" value="1"/>
</dbReference>
<dbReference type="PANTHER" id="PTHR18866:SF33">
    <property type="entry name" value="METHYLCROTONOYL-COA CARBOXYLASE SUBUNIT ALPHA, MITOCHONDRIAL-RELATED"/>
    <property type="match status" value="1"/>
</dbReference>
<dbReference type="SUPFAM" id="SSF51230">
    <property type="entry name" value="Single hybrid motif"/>
    <property type="match status" value="1"/>
</dbReference>
<evidence type="ECO:0000256" key="4">
    <source>
        <dbReference type="ARBA" id="ARBA00023267"/>
    </source>
</evidence>
<dbReference type="Pfam" id="PF02786">
    <property type="entry name" value="CPSase_L_D2"/>
    <property type="match status" value="1"/>
</dbReference>
<name>A0A0A9W7B6_LYGHE</name>
<dbReference type="InterPro" id="IPR050856">
    <property type="entry name" value="Biotin_carboxylase_complex"/>
</dbReference>
<dbReference type="Gene3D" id="3.30.700.40">
    <property type="match status" value="1"/>
</dbReference>
<dbReference type="GO" id="GO:0004485">
    <property type="term" value="F:methylcrotonoyl-CoA carboxylase activity"/>
    <property type="evidence" value="ECO:0007669"/>
    <property type="project" value="TreeGrafter"/>
</dbReference>
<keyword evidence="3 5" id="KW-0067">ATP-binding</keyword>
<evidence type="ECO:0000259" key="7">
    <source>
        <dbReference type="PROSITE" id="PS50975"/>
    </source>
</evidence>
<evidence type="ECO:0000313" key="10">
    <source>
        <dbReference type="EMBL" id="JAG32154.1"/>
    </source>
</evidence>
<keyword evidence="2 5" id="KW-0547">Nucleotide-binding</keyword>
<dbReference type="InterPro" id="IPR011054">
    <property type="entry name" value="Rudment_hybrid_motif"/>
</dbReference>
<feature type="domain" description="Biotin carboxylation" evidence="8">
    <location>
        <begin position="1"/>
        <end position="199"/>
    </location>
</feature>
<dbReference type="GO" id="GO:0046872">
    <property type="term" value="F:metal ion binding"/>
    <property type="evidence" value="ECO:0007669"/>
    <property type="project" value="InterPro"/>
</dbReference>
<dbReference type="InterPro" id="IPR005482">
    <property type="entry name" value="Biotin_COase_C"/>
</dbReference>
<evidence type="ECO:0000256" key="3">
    <source>
        <dbReference type="ARBA" id="ARBA00022840"/>
    </source>
</evidence>
<evidence type="ECO:0000259" key="8">
    <source>
        <dbReference type="PROSITE" id="PS50979"/>
    </source>
</evidence>
<protein>
    <submittedName>
        <fullName evidence="9">Methylcrotonoyl-CoA carboxylase subunit alpha, mitochondrial</fullName>
    </submittedName>
</protein>
<dbReference type="AlphaFoldDB" id="A0A0A9W7B6"/>
<evidence type="ECO:0000313" key="12">
    <source>
        <dbReference type="EMBL" id="JAG36943.1"/>
    </source>
</evidence>
<feature type="domain" description="ATP-grasp" evidence="7">
    <location>
        <begin position="9"/>
        <end position="66"/>
    </location>
</feature>
<dbReference type="PROSITE" id="PS50968">
    <property type="entry name" value="BIOTINYL_LIPOYL"/>
    <property type="match status" value="1"/>
</dbReference>
<dbReference type="PROSITE" id="PS50975">
    <property type="entry name" value="ATP_GRASP"/>
    <property type="match status" value="1"/>
</dbReference>
<sequence length="423" mass="46453">MRLGQTGVRSAEAVGYVGAGTVEFIYDPSDKSFYFMEMNTRLQVEHPITEMVTGVDLVEWQLRVCSGEPLPLKQKDITLNGAAIEARVYAESLTPDGNFMPAAGRLNALSTPEHLQSDLRIESGVAAGDEVSVHYDPMIAKVVVWGPDQESAFTAMDTALSNFNIVGVENNVGFLRRLVNHEDLINGNVHTEFIPQHKQSLLPQSPSTLSLARAALGFVLQEEIDVVKSLRLNDNPNNPFVTEPNFRVNGSYKKVLDVNYRDCTYRIDVTKYEGWWEVCVGGECNYNFKATGVLDKNGFLNVTAASEEGTDRTKVYSAEDKLYVFDSEGEYCLDIERRTRAPAIDDGEVTGGATCPMPGLIDKVFVSPGDVVKPGDRLAVMIAMKMEYVITATTAGEVESVLVSPGQNVCKNASVIKFKEITP</sequence>
<dbReference type="SUPFAM" id="SSF56059">
    <property type="entry name" value="Glutathione synthetase ATP-binding domain-like"/>
    <property type="match status" value="1"/>
</dbReference>
<dbReference type="Gene3D" id="2.40.50.100">
    <property type="match status" value="1"/>
</dbReference>
<dbReference type="PROSITE" id="PS00867">
    <property type="entry name" value="CPSASE_2"/>
    <property type="match status" value="1"/>
</dbReference>
<dbReference type="PROSITE" id="PS50979">
    <property type="entry name" value="BC"/>
    <property type="match status" value="1"/>
</dbReference>
<evidence type="ECO:0000256" key="1">
    <source>
        <dbReference type="ARBA" id="ARBA00022598"/>
    </source>
</evidence>
<accession>A0A0A9W7B6</accession>
<dbReference type="PROSITE" id="PS00188">
    <property type="entry name" value="BIOTIN"/>
    <property type="match status" value="1"/>
</dbReference>
<dbReference type="GO" id="GO:0005524">
    <property type="term" value="F:ATP binding"/>
    <property type="evidence" value="ECO:0007669"/>
    <property type="project" value="UniProtKB-UniRule"/>
</dbReference>
<evidence type="ECO:0000313" key="9">
    <source>
        <dbReference type="EMBL" id="JAG04342.1"/>
    </source>
</evidence>
<evidence type="ECO:0000256" key="2">
    <source>
        <dbReference type="ARBA" id="ARBA00022741"/>
    </source>
</evidence>
<dbReference type="InterPro" id="IPR011053">
    <property type="entry name" value="Single_hybrid_motif"/>
</dbReference>
<dbReference type="CDD" id="cd06850">
    <property type="entry name" value="biotinyl_domain"/>
    <property type="match status" value="1"/>
</dbReference>
<keyword evidence="4" id="KW-0092">Biotin</keyword>
<dbReference type="EMBL" id="GBHO01006661">
    <property type="protein sequence ID" value="JAG36943.1"/>
    <property type="molecule type" value="Transcribed_RNA"/>
</dbReference>
<reference evidence="9" key="1">
    <citation type="journal article" date="2014" name="PLoS ONE">
        <title>Transcriptome-Based Identification of ABC Transporters in the Western Tarnished Plant Bug Lygus hesperus.</title>
        <authorList>
            <person name="Hull J.J."/>
            <person name="Chaney K."/>
            <person name="Geib S.M."/>
            <person name="Fabrick J.A."/>
            <person name="Brent C.S."/>
            <person name="Walsh D."/>
            <person name="Lavine L.C."/>
        </authorList>
    </citation>
    <scope>NUCLEOTIDE SEQUENCE</scope>
</reference>
<dbReference type="InterPro" id="IPR011761">
    <property type="entry name" value="ATP-grasp"/>
</dbReference>
<dbReference type="GO" id="GO:0005739">
    <property type="term" value="C:mitochondrion"/>
    <property type="evidence" value="ECO:0007669"/>
    <property type="project" value="TreeGrafter"/>
</dbReference>
<dbReference type="Pfam" id="PF02785">
    <property type="entry name" value="Biotin_carb_C"/>
    <property type="match status" value="1"/>
</dbReference>
<evidence type="ECO:0000313" key="11">
    <source>
        <dbReference type="EMBL" id="JAG36942.1"/>
    </source>
</evidence>
<dbReference type="SMART" id="SM00878">
    <property type="entry name" value="Biotin_carb_C"/>
    <property type="match status" value="1"/>
</dbReference>
<reference evidence="9" key="2">
    <citation type="submission" date="2014-07" db="EMBL/GenBank/DDBJ databases">
        <authorList>
            <person name="Hull J."/>
        </authorList>
    </citation>
    <scope>NUCLEOTIDE SEQUENCE</scope>
</reference>
<dbReference type="InterPro" id="IPR000089">
    <property type="entry name" value="Biotin_lipoyl"/>
</dbReference>
<dbReference type="EMBL" id="GBHO01011450">
    <property type="protein sequence ID" value="JAG32154.1"/>
    <property type="molecule type" value="Transcribed_RNA"/>
</dbReference>
<dbReference type="EMBL" id="GBHO01006662">
    <property type="protein sequence ID" value="JAG36942.1"/>
    <property type="molecule type" value="Transcribed_RNA"/>
</dbReference>
<dbReference type="PANTHER" id="PTHR18866">
    <property type="entry name" value="CARBOXYLASE:PYRUVATE/ACETYL-COA/PROPIONYL-COA CARBOXYLASE"/>
    <property type="match status" value="1"/>
</dbReference>
<proteinExistence type="predicted"/>
<dbReference type="InterPro" id="IPR005479">
    <property type="entry name" value="CPAse_ATP-bd"/>
</dbReference>
<gene>
    <name evidence="9" type="primary">Mccc1_7</name>
    <name evidence="12" type="synonym">Mccc1_1</name>
    <name evidence="11" type="synonym">Mccc1_2</name>
    <name evidence="10" type="synonym">Mccc1_3</name>
    <name evidence="12" type="ORF">CM83_86104</name>
    <name evidence="9" type="ORF">CM83_86116</name>
    <name evidence="11" type="ORF">CM83_86122</name>
    <name evidence="10" type="ORF">CM83_86127</name>
</gene>
<dbReference type="EMBL" id="GBHO01039262">
    <property type="protein sequence ID" value="JAG04342.1"/>
    <property type="molecule type" value="Transcribed_RNA"/>
</dbReference>
<evidence type="ECO:0000256" key="5">
    <source>
        <dbReference type="PROSITE-ProRule" id="PRU00409"/>
    </source>
</evidence>
<dbReference type="SUPFAM" id="SSF51246">
    <property type="entry name" value="Rudiment single hybrid motif"/>
    <property type="match status" value="1"/>
</dbReference>
<feature type="domain" description="Lipoyl-binding" evidence="6">
    <location>
        <begin position="344"/>
        <end position="419"/>
    </location>
</feature>
<evidence type="ECO:0000259" key="6">
    <source>
        <dbReference type="PROSITE" id="PS50968"/>
    </source>
</evidence>
<dbReference type="InterPro" id="IPR011764">
    <property type="entry name" value="Biotin_carboxylation_dom"/>
</dbReference>
<dbReference type="InterPro" id="IPR001882">
    <property type="entry name" value="Biotin_BS"/>
</dbReference>
<dbReference type="Gene3D" id="3.30.470.20">
    <property type="entry name" value="ATP-grasp fold, B domain"/>
    <property type="match status" value="1"/>
</dbReference>